<accession>A0ABS0ZP73</accession>
<evidence type="ECO:0000256" key="6">
    <source>
        <dbReference type="ARBA" id="ARBA00023136"/>
    </source>
</evidence>
<dbReference type="SUPFAM" id="SSF56954">
    <property type="entry name" value="Outer membrane efflux proteins (OEP)"/>
    <property type="match status" value="1"/>
</dbReference>
<keyword evidence="6" id="KW-0472">Membrane</keyword>
<dbReference type="PANTHER" id="PTHR30026:SF22">
    <property type="entry name" value="OUTER MEMBRANE EFFLUX PROTEIN"/>
    <property type="match status" value="1"/>
</dbReference>
<organism evidence="8 9">
    <name type="scientific">Citrobacter sedlakii</name>
    <dbReference type="NCBI Taxonomy" id="67826"/>
    <lineage>
        <taxon>Bacteria</taxon>
        <taxon>Pseudomonadati</taxon>
        <taxon>Pseudomonadota</taxon>
        <taxon>Gammaproteobacteria</taxon>
        <taxon>Enterobacterales</taxon>
        <taxon>Enterobacteriaceae</taxon>
        <taxon>Citrobacter</taxon>
        <taxon>Citrobacter freundii complex</taxon>
    </lineage>
</organism>
<comment type="subcellular location">
    <subcellularLocation>
        <location evidence="1">Cell outer membrane</location>
    </subcellularLocation>
</comment>
<dbReference type="InterPro" id="IPR051906">
    <property type="entry name" value="TolC-like"/>
</dbReference>
<evidence type="ECO:0000313" key="9">
    <source>
        <dbReference type="Proteomes" id="UP000746649"/>
    </source>
</evidence>
<keyword evidence="7" id="KW-0998">Cell outer membrane</keyword>
<sequence>MVLSATVHSLNVDVMNKNKITLIAALLTLSVSAYSQGINSTNEGASGFWGAFNNYQPDGGKAVAAQENDGLVSTPATRRIGNQHNGMNDNAWWSMIHDAVMYHPSIRSEIATLDAAGFNIDVAAAGYLPTLSAGVTSGRQQDEASGHIATVGLSQMLYDFGKTGSTVDEATAKYIEQKSGVLEQIDDIVRKTALTLNEAHRYRQLLEIAEQHVLAVNDVWQLTQLRAEAGASSSIDPIQADARVKEAQAGAHNAAIKLQQQEEQLAFLLGYRQPAQAIPSPAEVFTRALPTDVDASLNPTLLKAQAGLAVAQAGLRNAKAQNYPTVSLEMNSNRYLGDISHYQSHDHYNNVYVSVSGKLYQGGALQAQQNASASALAAAKTNIEKVRLSIADEQRDYLTRIDGLQRNIEILSGRLETIIRTRELYKMQYLSLGTRNVLDLLNAEQEISRSQQDLINARHDLWSAAIGYLASSGLARRYFGLENSSLGGFTIEAAQSERK</sequence>
<evidence type="ECO:0000256" key="4">
    <source>
        <dbReference type="ARBA" id="ARBA00022452"/>
    </source>
</evidence>
<dbReference type="InterPro" id="IPR003423">
    <property type="entry name" value="OMP_efflux"/>
</dbReference>
<dbReference type="Proteomes" id="UP000746649">
    <property type="component" value="Unassembled WGS sequence"/>
</dbReference>
<comment type="similarity">
    <text evidence="2">Belongs to the outer membrane factor (OMF) (TC 1.B.17) family.</text>
</comment>
<evidence type="ECO:0000256" key="5">
    <source>
        <dbReference type="ARBA" id="ARBA00022692"/>
    </source>
</evidence>
<reference evidence="8 9" key="1">
    <citation type="submission" date="2020-11" db="EMBL/GenBank/DDBJ databases">
        <title>Enhanced detection system for hospital associated transmission using whole genome sequencing surveillance.</title>
        <authorList>
            <person name="Harrison L.H."/>
            <person name="Van Tyne D."/>
            <person name="Marsh J.W."/>
            <person name="Griffith M.P."/>
            <person name="Snyder D.J."/>
            <person name="Cooper V.S."/>
            <person name="Mustapha M."/>
        </authorList>
    </citation>
    <scope>NUCLEOTIDE SEQUENCE [LARGE SCALE GENOMIC DNA]</scope>
    <source>
        <strain evidence="8 9">CB00117</strain>
    </source>
</reference>
<evidence type="ECO:0000256" key="7">
    <source>
        <dbReference type="ARBA" id="ARBA00023237"/>
    </source>
</evidence>
<protein>
    <submittedName>
        <fullName evidence="8">TolC family protein</fullName>
    </submittedName>
</protein>
<dbReference type="PANTHER" id="PTHR30026">
    <property type="entry name" value="OUTER MEMBRANE PROTEIN TOLC"/>
    <property type="match status" value="1"/>
</dbReference>
<evidence type="ECO:0000313" key="8">
    <source>
        <dbReference type="EMBL" id="MBJ8380613.1"/>
    </source>
</evidence>
<evidence type="ECO:0000256" key="1">
    <source>
        <dbReference type="ARBA" id="ARBA00004442"/>
    </source>
</evidence>
<keyword evidence="4" id="KW-1134">Transmembrane beta strand</keyword>
<evidence type="ECO:0000256" key="3">
    <source>
        <dbReference type="ARBA" id="ARBA00022448"/>
    </source>
</evidence>
<keyword evidence="3" id="KW-0813">Transport</keyword>
<proteinExistence type="inferred from homology"/>
<gene>
    <name evidence="8" type="ORF">I6M88_06420</name>
</gene>
<keyword evidence="9" id="KW-1185">Reference proteome</keyword>
<dbReference type="Gene3D" id="1.20.1600.10">
    <property type="entry name" value="Outer membrane efflux proteins (OEP)"/>
    <property type="match status" value="1"/>
</dbReference>
<dbReference type="Pfam" id="PF02321">
    <property type="entry name" value="OEP"/>
    <property type="match status" value="2"/>
</dbReference>
<comment type="caution">
    <text evidence="8">The sequence shown here is derived from an EMBL/GenBank/DDBJ whole genome shotgun (WGS) entry which is preliminary data.</text>
</comment>
<keyword evidence="5" id="KW-0812">Transmembrane</keyword>
<dbReference type="EMBL" id="JADWND010000002">
    <property type="protein sequence ID" value="MBJ8380613.1"/>
    <property type="molecule type" value="Genomic_DNA"/>
</dbReference>
<evidence type="ECO:0000256" key="2">
    <source>
        <dbReference type="ARBA" id="ARBA00007613"/>
    </source>
</evidence>
<name>A0ABS0ZP73_9ENTR</name>